<keyword evidence="3" id="KW-1185">Reference proteome</keyword>
<organism evidence="2 3">
    <name type="scientific">Laetiporus sulphureus 93-53</name>
    <dbReference type="NCBI Taxonomy" id="1314785"/>
    <lineage>
        <taxon>Eukaryota</taxon>
        <taxon>Fungi</taxon>
        <taxon>Dikarya</taxon>
        <taxon>Basidiomycota</taxon>
        <taxon>Agaricomycotina</taxon>
        <taxon>Agaricomycetes</taxon>
        <taxon>Polyporales</taxon>
        <taxon>Laetiporus</taxon>
    </lineage>
</organism>
<feature type="non-terminal residue" evidence="2">
    <location>
        <position position="77"/>
    </location>
</feature>
<feature type="region of interest" description="Disordered" evidence="1">
    <location>
        <begin position="45"/>
        <end position="77"/>
    </location>
</feature>
<evidence type="ECO:0000313" key="3">
    <source>
        <dbReference type="Proteomes" id="UP000076871"/>
    </source>
</evidence>
<gene>
    <name evidence="2" type="ORF">LAESUDRAFT_724123</name>
</gene>
<proteinExistence type="predicted"/>
<dbReference type="AlphaFoldDB" id="A0A165F0Q1"/>
<evidence type="ECO:0000313" key="2">
    <source>
        <dbReference type="EMBL" id="KZT08121.1"/>
    </source>
</evidence>
<sequence>MQPCPRIFRRQDQGRQQRYRNLVIGVPFLLRQLLRNRNAGYASLARELSSSRSRPTAEIPRLGSGSSSVVVLDNTLA</sequence>
<dbReference type="GeneID" id="63825577"/>
<dbReference type="Proteomes" id="UP000076871">
    <property type="component" value="Unassembled WGS sequence"/>
</dbReference>
<protein>
    <submittedName>
        <fullName evidence="2">Uncharacterized protein</fullName>
    </submittedName>
</protein>
<dbReference type="InParanoid" id="A0A165F0Q1"/>
<feature type="compositionally biased region" description="Low complexity" evidence="1">
    <location>
        <begin position="45"/>
        <end position="54"/>
    </location>
</feature>
<dbReference type="RefSeq" id="XP_040765861.1">
    <property type="nucleotide sequence ID" value="XM_040908548.1"/>
</dbReference>
<name>A0A165F0Q1_9APHY</name>
<accession>A0A165F0Q1</accession>
<dbReference type="EMBL" id="KV427616">
    <property type="protein sequence ID" value="KZT08121.1"/>
    <property type="molecule type" value="Genomic_DNA"/>
</dbReference>
<evidence type="ECO:0000256" key="1">
    <source>
        <dbReference type="SAM" id="MobiDB-lite"/>
    </source>
</evidence>
<reference evidence="2 3" key="1">
    <citation type="journal article" date="2016" name="Mol. Biol. Evol.">
        <title>Comparative Genomics of Early-Diverging Mushroom-Forming Fungi Provides Insights into the Origins of Lignocellulose Decay Capabilities.</title>
        <authorList>
            <person name="Nagy L.G."/>
            <person name="Riley R."/>
            <person name="Tritt A."/>
            <person name="Adam C."/>
            <person name="Daum C."/>
            <person name="Floudas D."/>
            <person name="Sun H."/>
            <person name="Yadav J.S."/>
            <person name="Pangilinan J."/>
            <person name="Larsson K.H."/>
            <person name="Matsuura K."/>
            <person name="Barry K."/>
            <person name="Labutti K."/>
            <person name="Kuo R."/>
            <person name="Ohm R.A."/>
            <person name="Bhattacharya S.S."/>
            <person name="Shirouzu T."/>
            <person name="Yoshinaga Y."/>
            <person name="Martin F.M."/>
            <person name="Grigoriev I.V."/>
            <person name="Hibbett D.S."/>
        </authorList>
    </citation>
    <scope>NUCLEOTIDE SEQUENCE [LARGE SCALE GENOMIC DNA]</scope>
    <source>
        <strain evidence="2 3">93-53</strain>
    </source>
</reference>